<keyword evidence="5" id="KW-0472">Membrane</keyword>
<keyword evidence="7" id="KW-1185">Reference proteome</keyword>
<accession>A0A5J5BJV2</accession>
<name>A0A5J5BJV2_9ASTE</name>
<keyword evidence="3" id="KW-1133">Transmembrane helix</keyword>
<evidence type="ECO:0000256" key="3">
    <source>
        <dbReference type="ARBA" id="ARBA00022989"/>
    </source>
</evidence>
<evidence type="ECO:0000256" key="5">
    <source>
        <dbReference type="ARBA" id="ARBA00023136"/>
    </source>
</evidence>
<evidence type="ECO:0000313" key="7">
    <source>
        <dbReference type="Proteomes" id="UP000325577"/>
    </source>
</evidence>
<evidence type="ECO:0000256" key="4">
    <source>
        <dbReference type="ARBA" id="ARBA00023002"/>
    </source>
</evidence>
<comment type="subcellular location">
    <subcellularLocation>
        <location evidence="1">Membrane</location>
    </subcellularLocation>
</comment>
<dbReference type="OrthoDB" id="426882at2759"/>
<evidence type="ECO:0000256" key="1">
    <source>
        <dbReference type="ARBA" id="ARBA00004370"/>
    </source>
</evidence>
<gene>
    <name evidence="6" type="ORF">F0562_024110</name>
</gene>
<dbReference type="GO" id="GO:0005737">
    <property type="term" value="C:cytoplasm"/>
    <property type="evidence" value="ECO:0007669"/>
    <property type="project" value="TreeGrafter"/>
</dbReference>
<reference evidence="6 7" key="1">
    <citation type="submission" date="2019-09" db="EMBL/GenBank/DDBJ databases">
        <title>A chromosome-level genome assembly of the Chinese tupelo Nyssa sinensis.</title>
        <authorList>
            <person name="Yang X."/>
            <person name="Kang M."/>
            <person name="Yang Y."/>
            <person name="Xiong H."/>
            <person name="Wang M."/>
            <person name="Zhang Z."/>
            <person name="Wang Z."/>
            <person name="Wu H."/>
            <person name="Ma T."/>
            <person name="Liu J."/>
            <person name="Xi Z."/>
        </authorList>
    </citation>
    <scope>NUCLEOTIDE SEQUENCE [LARGE SCALE GENOMIC DNA]</scope>
    <source>
        <strain evidence="6">J267</strain>
        <tissue evidence="6">Leaf</tissue>
    </source>
</reference>
<dbReference type="InterPro" id="IPR050584">
    <property type="entry name" value="Cholesterol_7-desaturase"/>
</dbReference>
<proteinExistence type="predicted"/>
<dbReference type="GO" id="GO:0016020">
    <property type="term" value="C:membrane"/>
    <property type="evidence" value="ECO:0007669"/>
    <property type="project" value="UniProtKB-SubCell"/>
</dbReference>
<evidence type="ECO:0008006" key="8">
    <source>
        <dbReference type="Google" id="ProtNLM"/>
    </source>
</evidence>
<dbReference type="GO" id="GO:0016491">
    <property type="term" value="F:oxidoreductase activity"/>
    <property type="evidence" value="ECO:0007669"/>
    <property type="project" value="UniProtKB-KW"/>
</dbReference>
<keyword evidence="2" id="KW-0812">Transmembrane</keyword>
<evidence type="ECO:0000313" key="6">
    <source>
        <dbReference type="EMBL" id="KAA8542966.1"/>
    </source>
</evidence>
<dbReference type="AlphaFoldDB" id="A0A5J5BJV2"/>
<dbReference type="Proteomes" id="UP000325577">
    <property type="component" value="Linkage Group LG12"/>
</dbReference>
<organism evidence="6 7">
    <name type="scientific">Nyssa sinensis</name>
    <dbReference type="NCBI Taxonomy" id="561372"/>
    <lineage>
        <taxon>Eukaryota</taxon>
        <taxon>Viridiplantae</taxon>
        <taxon>Streptophyta</taxon>
        <taxon>Embryophyta</taxon>
        <taxon>Tracheophyta</taxon>
        <taxon>Spermatophyta</taxon>
        <taxon>Magnoliopsida</taxon>
        <taxon>eudicotyledons</taxon>
        <taxon>Gunneridae</taxon>
        <taxon>Pentapetalae</taxon>
        <taxon>asterids</taxon>
        <taxon>Cornales</taxon>
        <taxon>Nyssaceae</taxon>
        <taxon>Nyssa</taxon>
    </lineage>
</organism>
<keyword evidence="4" id="KW-0560">Oxidoreductase</keyword>
<dbReference type="PANTHER" id="PTHR21266:SF32">
    <property type="entry name" value="CHOLESTEROL 7-DESATURASE NVD"/>
    <property type="match status" value="1"/>
</dbReference>
<sequence length="113" mass="12952">METLGTSSFSSFNLTMISTRFPRAQLQRAKSINPFDIQSNSSISLIPRDKVKFKLLTAISSTVSTEFADPPEQEIEIHRQQDKFDWFSQWYPIMPVCDLDKRVPHSKKVGSTL</sequence>
<dbReference type="EMBL" id="CM018035">
    <property type="protein sequence ID" value="KAA8542966.1"/>
    <property type="molecule type" value="Genomic_DNA"/>
</dbReference>
<dbReference type="PANTHER" id="PTHR21266">
    <property type="entry name" value="IRON-SULFUR DOMAIN CONTAINING PROTEIN"/>
    <property type="match status" value="1"/>
</dbReference>
<evidence type="ECO:0000256" key="2">
    <source>
        <dbReference type="ARBA" id="ARBA00022692"/>
    </source>
</evidence>
<protein>
    <recommendedName>
        <fullName evidence="8">Pheophorbide a oxygenase domain-containing protein</fullName>
    </recommendedName>
</protein>